<dbReference type="WBParaSite" id="EVEC_0001358401-mRNA-1">
    <property type="protein sequence ID" value="EVEC_0001358401-mRNA-1"/>
    <property type="gene ID" value="EVEC_0001358401"/>
</dbReference>
<dbReference type="InterPro" id="IPR036457">
    <property type="entry name" value="PPM-type-like_dom_sf"/>
</dbReference>
<feature type="domain" description="PPM-type phosphatase" evidence="1">
    <location>
        <begin position="1"/>
        <end position="85"/>
    </location>
</feature>
<dbReference type="PANTHER" id="PTHR47992">
    <property type="entry name" value="PROTEIN PHOSPHATASE"/>
    <property type="match status" value="1"/>
</dbReference>
<evidence type="ECO:0000313" key="2">
    <source>
        <dbReference type="EMBL" id="VDD97964.1"/>
    </source>
</evidence>
<accession>A0A0N4VRB9</accession>
<dbReference type="STRING" id="51028.A0A0N4VRB9"/>
<dbReference type="GO" id="GO:0004722">
    <property type="term" value="F:protein serine/threonine phosphatase activity"/>
    <property type="evidence" value="ECO:0007669"/>
    <property type="project" value="InterPro"/>
</dbReference>
<dbReference type="Gene3D" id="3.60.40.10">
    <property type="entry name" value="PPM-type phosphatase domain"/>
    <property type="match status" value="1"/>
</dbReference>
<dbReference type="OrthoDB" id="343114at2759"/>
<dbReference type="PROSITE" id="PS51746">
    <property type="entry name" value="PPM_2"/>
    <property type="match status" value="1"/>
</dbReference>
<sequence>MNKAFGDTALKRCAILTATPDVVFKDLTELNLRFILVASDGFWDVISNDDAVRIADSFLRNTPHLRWQSYIAFSQRKKKKKEISI</sequence>
<evidence type="ECO:0000313" key="3">
    <source>
        <dbReference type="Proteomes" id="UP000274131"/>
    </source>
</evidence>
<name>A0A0N4VRB9_ENTVE</name>
<protein>
    <submittedName>
        <fullName evidence="4">PPM-type phosphatase domain-containing protein</fullName>
    </submittedName>
</protein>
<dbReference type="SUPFAM" id="SSF81606">
    <property type="entry name" value="PP2C-like"/>
    <property type="match status" value="1"/>
</dbReference>
<evidence type="ECO:0000259" key="1">
    <source>
        <dbReference type="PROSITE" id="PS51746"/>
    </source>
</evidence>
<dbReference type="InterPro" id="IPR015655">
    <property type="entry name" value="PP2C"/>
</dbReference>
<proteinExistence type="predicted"/>
<reference evidence="2 3" key="2">
    <citation type="submission" date="2018-10" db="EMBL/GenBank/DDBJ databases">
        <authorList>
            <consortium name="Pathogen Informatics"/>
        </authorList>
    </citation>
    <scope>NUCLEOTIDE SEQUENCE [LARGE SCALE GENOMIC DNA]</scope>
</reference>
<evidence type="ECO:0000313" key="4">
    <source>
        <dbReference type="WBParaSite" id="EVEC_0001358401-mRNA-1"/>
    </source>
</evidence>
<dbReference type="InterPro" id="IPR001932">
    <property type="entry name" value="PPM-type_phosphatase-like_dom"/>
</dbReference>
<dbReference type="Pfam" id="PF00481">
    <property type="entry name" value="PP2C"/>
    <property type="match status" value="1"/>
</dbReference>
<organism evidence="4">
    <name type="scientific">Enterobius vermicularis</name>
    <name type="common">Human pinworm</name>
    <dbReference type="NCBI Taxonomy" id="51028"/>
    <lineage>
        <taxon>Eukaryota</taxon>
        <taxon>Metazoa</taxon>
        <taxon>Ecdysozoa</taxon>
        <taxon>Nematoda</taxon>
        <taxon>Chromadorea</taxon>
        <taxon>Rhabditida</taxon>
        <taxon>Spirurina</taxon>
        <taxon>Oxyuridomorpha</taxon>
        <taxon>Oxyuroidea</taxon>
        <taxon>Oxyuridae</taxon>
        <taxon>Enterobius</taxon>
    </lineage>
</organism>
<dbReference type="EMBL" id="UXUI01016225">
    <property type="protein sequence ID" value="VDD97964.1"/>
    <property type="molecule type" value="Genomic_DNA"/>
</dbReference>
<dbReference type="AlphaFoldDB" id="A0A0N4VRB9"/>
<dbReference type="Proteomes" id="UP000274131">
    <property type="component" value="Unassembled WGS sequence"/>
</dbReference>
<gene>
    <name evidence="2" type="ORF">EVEC_LOCUS12715</name>
</gene>
<reference evidence="4" key="1">
    <citation type="submission" date="2017-02" db="UniProtKB">
        <authorList>
            <consortium name="WormBaseParasite"/>
        </authorList>
    </citation>
    <scope>IDENTIFICATION</scope>
</reference>
<keyword evidence="3" id="KW-1185">Reference proteome</keyword>